<gene>
    <name evidence="1" type="ORF">H9901_03940</name>
</gene>
<reference evidence="1" key="1">
    <citation type="journal article" date="2021" name="PeerJ">
        <title>Extensive microbial diversity within the chicken gut microbiome revealed by metagenomics and culture.</title>
        <authorList>
            <person name="Gilroy R."/>
            <person name="Ravi A."/>
            <person name="Getino M."/>
            <person name="Pursley I."/>
            <person name="Horton D.L."/>
            <person name="Alikhan N.F."/>
            <person name="Baker D."/>
            <person name="Gharbi K."/>
            <person name="Hall N."/>
            <person name="Watson M."/>
            <person name="Adriaenssens E.M."/>
            <person name="Foster-Nyarko E."/>
            <person name="Jarju S."/>
            <person name="Secka A."/>
            <person name="Antonio M."/>
            <person name="Oren A."/>
            <person name="Chaudhuri R.R."/>
            <person name="La Ragione R."/>
            <person name="Hildebrand F."/>
            <person name="Pallen M.J."/>
        </authorList>
    </citation>
    <scope>NUCLEOTIDE SEQUENCE</scope>
    <source>
        <strain evidence="1">F6-6636</strain>
    </source>
</reference>
<evidence type="ECO:0000313" key="1">
    <source>
        <dbReference type="EMBL" id="MBU3851832.1"/>
    </source>
</evidence>
<dbReference type="InterPro" id="IPR043733">
    <property type="entry name" value="DUF5677"/>
</dbReference>
<comment type="caution">
    <text evidence="1">The sequence shown here is derived from an EMBL/GenBank/DDBJ whole genome shotgun (WGS) entry which is preliminary data.</text>
</comment>
<name>A0A948TK17_9LACO</name>
<accession>A0A948TK17</accession>
<dbReference type="Proteomes" id="UP000777303">
    <property type="component" value="Unassembled WGS sequence"/>
</dbReference>
<dbReference type="Pfam" id="PF18928">
    <property type="entry name" value="DUF5677"/>
    <property type="match status" value="2"/>
</dbReference>
<organism evidence="1 2">
    <name type="scientific">Candidatus Paralactobacillus gallistercoris</name>
    <dbReference type="NCBI Taxonomy" id="2838724"/>
    <lineage>
        <taxon>Bacteria</taxon>
        <taxon>Bacillati</taxon>
        <taxon>Bacillota</taxon>
        <taxon>Bacilli</taxon>
        <taxon>Lactobacillales</taxon>
        <taxon>Lactobacillaceae</taxon>
        <taxon>Lactobacillus</taxon>
    </lineage>
</organism>
<evidence type="ECO:0000313" key="2">
    <source>
        <dbReference type="Proteomes" id="UP000777303"/>
    </source>
</evidence>
<sequence>MNDLIKKINQLTQEVLKLWPAPRKIATRVVKQMTTLNSELASAYACLSDQKRFAAARIISRPIFERSVFLEFILSDKTELEQRARLFYHSSRLRQLLWVHYIIDDDDTMRSQSQLAALLTDFNQLHMSKNNETINEWVNHQIIRERNLFDRELRKSHYCDLTAFLHDDRRKGWYRTDPEMFNKAPKIDHLSDLARYVLHDDNNVGYLAVYGLDSLYTHGYYADKWNGLGMMPICSDLRVCDGLVLRLCERNLMMLKRYVDVPLKLNKQINRLHRQIRNHIHHHYFKAHPHVTQPPVITIKSLYHFETQVAHMYADYQWLRQHHQNHAARILTRTIFEQTVSLAWIMRYKKLRQVRLNLFILSSRIQEVANLRQLAHQQLHDQINTLEKQLKTTYDDLAAALMASRTIKRDKRRRHWFAIDETINDIAGQSVRSMRQVAHLVLTSNWHFDFLYANGFHSVHVHGINLQHHFKVDGRQLLLTGDLNDMTLSDQVIADLWRTVKPFCKAKLYR</sequence>
<protein>
    <submittedName>
        <fullName evidence="1">Uncharacterized protein</fullName>
    </submittedName>
</protein>
<dbReference type="AlphaFoldDB" id="A0A948TK17"/>
<proteinExistence type="predicted"/>
<reference evidence="1" key="2">
    <citation type="submission" date="2021-04" db="EMBL/GenBank/DDBJ databases">
        <authorList>
            <person name="Gilroy R."/>
        </authorList>
    </citation>
    <scope>NUCLEOTIDE SEQUENCE</scope>
    <source>
        <strain evidence="1">F6-6636</strain>
    </source>
</reference>
<dbReference type="EMBL" id="JAHLFS010000051">
    <property type="protein sequence ID" value="MBU3851832.1"/>
    <property type="molecule type" value="Genomic_DNA"/>
</dbReference>